<sequence length="648" mass="71968">MEESFIAHEHDVLTLSVFSYLDCMDRNTDCMPITLIVSGGVDAKLCMFANLVSPDKWVKTSALRLHTHDILCSAVTVLKNNRTALCNVMSVKQVSRLLQAAQQPAATSAVDTAPPAKKQKVETPSQQGQEGQAPSQAPSQQTQQGQAAEEGLEYPALRPLGRERCNMIAVVSGAVDGSLAVASTLSRDEHSAMKCFDYPGFFTPAAACCEGYCVLKYDHELMLYKLGAAQEGQVVKKKEEEDSVEEEEEMEEIKVEAEKEEEMEEKKRREKRERRREKKKQEEEEKVKTVPVGLSSSFQLLLRLKLEGGQNVQSSAVLRNQESLYILAQDMSQLKCFMFDETMLTCKLLTLPPALQNHHFMCSTLFEMDGIVAILGVESTGSFMLYPLEGEVVQGFLFTGVDEAYRHPINAILVYDVDAKNKAFSVVFSTLCKGVYQARVAFESGSVVTTLLPSPPYAITAMSLMKSDDALHLTESVLKQSLPCTETLIATLADNSVLAYDLTKCTINREYSILTWLMPAECASTPYVFSSVACFPSKRLALFANRNDVLVCEMATGKATTSLSKTKQRRILNVGKMLLEQLVAKKSTKKEKVAVEEWADVRMRKLKKCASVLCCEKVGETEAMVIERTMLEIAANLPAVQYRKRYGI</sequence>
<evidence type="ECO:0000313" key="3">
    <source>
        <dbReference type="Proteomes" id="UP000078348"/>
    </source>
</evidence>
<evidence type="ECO:0000256" key="1">
    <source>
        <dbReference type="SAM" id="MobiDB-lite"/>
    </source>
</evidence>
<feature type="region of interest" description="Disordered" evidence="1">
    <location>
        <begin position="239"/>
        <end position="286"/>
    </location>
</feature>
<feature type="compositionally biased region" description="Acidic residues" evidence="1">
    <location>
        <begin position="241"/>
        <end position="251"/>
    </location>
</feature>
<dbReference type="AlphaFoldDB" id="A0A196SLC2"/>
<dbReference type="Proteomes" id="UP000078348">
    <property type="component" value="Unassembled WGS sequence"/>
</dbReference>
<organism evidence="2 3">
    <name type="scientific">Blastocystis sp. subtype 1 (strain ATCC 50177 / NandII)</name>
    <dbReference type="NCBI Taxonomy" id="478820"/>
    <lineage>
        <taxon>Eukaryota</taxon>
        <taxon>Sar</taxon>
        <taxon>Stramenopiles</taxon>
        <taxon>Bigyra</taxon>
        <taxon>Opalozoa</taxon>
        <taxon>Opalinata</taxon>
        <taxon>Blastocystidae</taxon>
        <taxon>Blastocystis</taxon>
    </lineage>
</organism>
<dbReference type="EMBL" id="LXWW01000015">
    <property type="protein sequence ID" value="OAO17848.1"/>
    <property type="molecule type" value="Genomic_DNA"/>
</dbReference>
<accession>A0A196SLC2</accession>
<evidence type="ECO:0000313" key="2">
    <source>
        <dbReference type="EMBL" id="OAO17848.1"/>
    </source>
</evidence>
<feature type="compositionally biased region" description="Low complexity" evidence="1">
    <location>
        <begin position="129"/>
        <end position="149"/>
    </location>
</feature>
<keyword evidence="3" id="KW-1185">Reference proteome</keyword>
<gene>
    <name evidence="2" type="ORF">AV274_0404</name>
</gene>
<name>A0A196SLC2_BLAHN</name>
<feature type="region of interest" description="Disordered" evidence="1">
    <location>
        <begin position="106"/>
        <end position="149"/>
    </location>
</feature>
<feature type="compositionally biased region" description="Basic residues" evidence="1">
    <location>
        <begin position="268"/>
        <end position="278"/>
    </location>
</feature>
<dbReference type="OrthoDB" id="10621462at2759"/>
<comment type="caution">
    <text evidence="2">The sequence shown here is derived from an EMBL/GenBank/DDBJ whole genome shotgun (WGS) entry which is preliminary data.</text>
</comment>
<proteinExistence type="predicted"/>
<reference evidence="2 3" key="1">
    <citation type="submission" date="2016-05" db="EMBL/GenBank/DDBJ databases">
        <title>Nuclear genome of Blastocystis sp. subtype 1 NandII.</title>
        <authorList>
            <person name="Gentekaki E."/>
            <person name="Curtis B."/>
            <person name="Stairs C."/>
            <person name="Eme L."/>
            <person name="Herman E."/>
            <person name="Klimes V."/>
            <person name="Arias M.C."/>
            <person name="Elias M."/>
            <person name="Hilliou F."/>
            <person name="Klute M."/>
            <person name="Malik S.-B."/>
            <person name="Pightling A."/>
            <person name="Rachubinski R."/>
            <person name="Salas D."/>
            <person name="Schlacht A."/>
            <person name="Suga H."/>
            <person name="Archibald J."/>
            <person name="Ball S.G."/>
            <person name="Clark G."/>
            <person name="Dacks J."/>
            <person name="Van Der Giezen M."/>
            <person name="Tsaousis A."/>
            <person name="Roger A."/>
        </authorList>
    </citation>
    <scope>NUCLEOTIDE SEQUENCE [LARGE SCALE GENOMIC DNA]</scope>
    <source>
        <strain evidence="3">ATCC 50177 / NandII</strain>
    </source>
</reference>
<protein>
    <submittedName>
        <fullName evidence="2">Uncharacterized protein</fullName>
    </submittedName>
</protein>